<dbReference type="RefSeq" id="WP_155437863.1">
    <property type="nucleotide sequence ID" value="NZ_WNLA01000002.1"/>
</dbReference>
<organism evidence="4 5">
    <name type="scientific">Pseudoduganella ginsengisoli</name>
    <dbReference type="NCBI Taxonomy" id="1462440"/>
    <lineage>
        <taxon>Bacteria</taxon>
        <taxon>Pseudomonadati</taxon>
        <taxon>Pseudomonadota</taxon>
        <taxon>Betaproteobacteria</taxon>
        <taxon>Burkholderiales</taxon>
        <taxon>Oxalobacteraceae</taxon>
        <taxon>Telluria group</taxon>
        <taxon>Pseudoduganella</taxon>
    </lineage>
</organism>
<dbReference type="SMART" id="SM00448">
    <property type="entry name" value="REC"/>
    <property type="match status" value="1"/>
</dbReference>
<dbReference type="InterPro" id="IPR001789">
    <property type="entry name" value="Sig_transdc_resp-reg_receiver"/>
</dbReference>
<dbReference type="GO" id="GO:0000156">
    <property type="term" value="F:phosphorelay response regulator activity"/>
    <property type="evidence" value="ECO:0007669"/>
    <property type="project" value="InterPro"/>
</dbReference>
<dbReference type="Gene3D" id="2.40.50.1020">
    <property type="entry name" value="LytTr DNA-binding domain"/>
    <property type="match status" value="1"/>
</dbReference>
<sequence>MRVLIVDDERPARDKLRRLLVQETDITAIEEARDGVEALQLAVAFAPDVLFLDIQMPEVGGFDVAASLPSPAPLVVFVTAFDEYAVRAFDACAVDYLLKPYDAERLQRAVQRVRERLSARSAQQAPALAGQPVRQLLVTERGVTRIVRTDDIRWLETADNYVALHTASGSPLLRQTLSALLDSLGSAFIRCHRRAAVRIAAVESMAVDDKGDGELILAGGMRAPLSRQHRAAVMAALAG</sequence>
<dbReference type="Pfam" id="PF04397">
    <property type="entry name" value="LytTR"/>
    <property type="match status" value="1"/>
</dbReference>
<proteinExistence type="predicted"/>
<keyword evidence="5" id="KW-1185">Reference proteome</keyword>
<dbReference type="AlphaFoldDB" id="A0A6L6PWC0"/>
<evidence type="ECO:0000256" key="1">
    <source>
        <dbReference type="PROSITE-ProRule" id="PRU00169"/>
    </source>
</evidence>
<gene>
    <name evidence="4" type="ORF">GM668_05065</name>
</gene>
<dbReference type="PROSITE" id="PS50930">
    <property type="entry name" value="HTH_LYTTR"/>
    <property type="match status" value="1"/>
</dbReference>
<dbReference type="Proteomes" id="UP000484015">
    <property type="component" value="Unassembled WGS sequence"/>
</dbReference>
<dbReference type="PROSITE" id="PS50110">
    <property type="entry name" value="RESPONSE_REGULATORY"/>
    <property type="match status" value="1"/>
</dbReference>
<name>A0A6L6PWC0_9BURK</name>
<evidence type="ECO:0000259" key="2">
    <source>
        <dbReference type="PROSITE" id="PS50110"/>
    </source>
</evidence>
<dbReference type="EMBL" id="WNLA01000002">
    <property type="protein sequence ID" value="MTW01454.1"/>
    <property type="molecule type" value="Genomic_DNA"/>
</dbReference>
<dbReference type="InterPro" id="IPR046947">
    <property type="entry name" value="LytR-like"/>
</dbReference>
<dbReference type="OrthoDB" id="8889669at2"/>
<protein>
    <submittedName>
        <fullName evidence="4">Response regulator</fullName>
    </submittedName>
</protein>
<comment type="caution">
    <text evidence="4">The sequence shown here is derived from an EMBL/GenBank/DDBJ whole genome shotgun (WGS) entry which is preliminary data.</text>
</comment>
<dbReference type="GO" id="GO:0003677">
    <property type="term" value="F:DNA binding"/>
    <property type="evidence" value="ECO:0007669"/>
    <property type="project" value="InterPro"/>
</dbReference>
<dbReference type="PANTHER" id="PTHR37299:SF1">
    <property type="entry name" value="STAGE 0 SPORULATION PROTEIN A HOMOLOG"/>
    <property type="match status" value="1"/>
</dbReference>
<dbReference type="Pfam" id="PF00072">
    <property type="entry name" value="Response_reg"/>
    <property type="match status" value="1"/>
</dbReference>
<accession>A0A6L6PWC0</accession>
<feature type="domain" description="HTH LytTR-type" evidence="3">
    <location>
        <begin position="146"/>
        <end position="239"/>
    </location>
</feature>
<feature type="modified residue" description="4-aspartylphosphate" evidence="1">
    <location>
        <position position="53"/>
    </location>
</feature>
<dbReference type="SMART" id="SM00850">
    <property type="entry name" value="LytTR"/>
    <property type="match status" value="1"/>
</dbReference>
<dbReference type="InterPro" id="IPR011006">
    <property type="entry name" value="CheY-like_superfamily"/>
</dbReference>
<keyword evidence="1" id="KW-0597">Phosphoprotein</keyword>
<evidence type="ECO:0000313" key="5">
    <source>
        <dbReference type="Proteomes" id="UP000484015"/>
    </source>
</evidence>
<reference evidence="4 5" key="1">
    <citation type="submission" date="2019-11" db="EMBL/GenBank/DDBJ databases">
        <title>Type strains purchased from KCTC, JCM and DSMZ.</title>
        <authorList>
            <person name="Lu H."/>
        </authorList>
    </citation>
    <scope>NUCLEOTIDE SEQUENCE [LARGE SCALE GENOMIC DNA]</scope>
    <source>
        <strain evidence="4 5">KCTC 42409</strain>
    </source>
</reference>
<evidence type="ECO:0000313" key="4">
    <source>
        <dbReference type="EMBL" id="MTW01454.1"/>
    </source>
</evidence>
<dbReference type="InterPro" id="IPR007492">
    <property type="entry name" value="LytTR_DNA-bd_dom"/>
</dbReference>
<feature type="domain" description="Response regulatory" evidence="2">
    <location>
        <begin position="2"/>
        <end position="114"/>
    </location>
</feature>
<dbReference type="Gene3D" id="3.40.50.2300">
    <property type="match status" value="1"/>
</dbReference>
<evidence type="ECO:0000259" key="3">
    <source>
        <dbReference type="PROSITE" id="PS50930"/>
    </source>
</evidence>
<dbReference type="PANTHER" id="PTHR37299">
    <property type="entry name" value="TRANSCRIPTIONAL REGULATOR-RELATED"/>
    <property type="match status" value="1"/>
</dbReference>
<dbReference type="SUPFAM" id="SSF52172">
    <property type="entry name" value="CheY-like"/>
    <property type="match status" value="1"/>
</dbReference>